<reference evidence="2 3" key="1">
    <citation type="submission" date="2016-04" db="EMBL/GenBank/DDBJ databases">
        <title>A degradative enzymes factory behind the ericoid mycorrhizal symbiosis.</title>
        <authorList>
            <consortium name="DOE Joint Genome Institute"/>
            <person name="Martino E."/>
            <person name="Morin E."/>
            <person name="Grelet G."/>
            <person name="Kuo A."/>
            <person name="Kohler A."/>
            <person name="Daghino S."/>
            <person name="Barry K."/>
            <person name="Choi C."/>
            <person name="Cichocki N."/>
            <person name="Clum A."/>
            <person name="Copeland A."/>
            <person name="Hainaut M."/>
            <person name="Haridas S."/>
            <person name="Labutti K."/>
            <person name="Lindquist E."/>
            <person name="Lipzen A."/>
            <person name="Khouja H.-R."/>
            <person name="Murat C."/>
            <person name="Ohm R."/>
            <person name="Olson A."/>
            <person name="Spatafora J."/>
            <person name="Veneault-Fourrey C."/>
            <person name="Henrissat B."/>
            <person name="Grigoriev I."/>
            <person name="Martin F."/>
            <person name="Perotto S."/>
        </authorList>
    </citation>
    <scope>NUCLEOTIDE SEQUENCE [LARGE SCALE GENOMIC DNA]</scope>
    <source>
        <strain evidence="2 3">F</strain>
    </source>
</reference>
<dbReference type="Proteomes" id="UP000235786">
    <property type="component" value="Unassembled WGS sequence"/>
</dbReference>
<organism evidence="2 3">
    <name type="scientific">Hyaloscypha variabilis (strain UAMH 11265 / GT02V1 / F)</name>
    <name type="common">Meliniomyces variabilis</name>
    <dbReference type="NCBI Taxonomy" id="1149755"/>
    <lineage>
        <taxon>Eukaryota</taxon>
        <taxon>Fungi</taxon>
        <taxon>Dikarya</taxon>
        <taxon>Ascomycota</taxon>
        <taxon>Pezizomycotina</taxon>
        <taxon>Leotiomycetes</taxon>
        <taxon>Helotiales</taxon>
        <taxon>Hyaloscyphaceae</taxon>
        <taxon>Hyaloscypha</taxon>
        <taxon>Hyaloscypha variabilis</taxon>
    </lineage>
</organism>
<dbReference type="Pfam" id="PF00753">
    <property type="entry name" value="Lactamase_B"/>
    <property type="match status" value="1"/>
</dbReference>
<dbReference type="InterPro" id="IPR036866">
    <property type="entry name" value="RibonucZ/Hydroxyglut_hydro"/>
</dbReference>
<evidence type="ECO:0000313" key="3">
    <source>
        <dbReference type="Proteomes" id="UP000235786"/>
    </source>
</evidence>
<dbReference type="InterPro" id="IPR001279">
    <property type="entry name" value="Metallo-B-lactamas"/>
</dbReference>
<dbReference type="OrthoDB" id="449487at2759"/>
<evidence type="ECO:0000259" key="1">
    <source>
        <dbReference type="SMART" id="SM00849"/>
    </source>
</evidence>
<dbReference type="SUPFAM" id="SSF56281">
    <property type="entry name" value="Metallo-hydrolase/oxidoreductase"/>
    <property type="match status" value="1"/>
</dbReference>
<keyword evidence="3" id="KW-1185">Reference proteome</keyword>
<evidence type="ECO:0000313" key="2">
    <source>
        <dbReference type="EMBL" id="PMD28976.1"/>
    </source>
</evidence>
<accession>A0A2J6QRT2</accession>
<dbReference type="Gene3D" id="3.60.15.10">
    <property type="entry name" value="Ribonuclease Z/Hydroxyacylglutathione hydrolase-like"/>
    <property type="match status" value="1"/>
</dbReference>
<name>A0A2J6QRT2_HYAVF</name>
<dbReference type="PANTHER" id="PTHR42951">
    <property type="entry name" value="METALLO-BETA-LACTAMASE DOMAIN-CONTAINING"/>
    <property type="match status" value="1"/>
</dbReference>
<feature type="domain" description="Metallo-beta-lactamase" evidence="1">
    <location>
        <begin position="65"/>
        <end position="242"/>
    </location>
</feature>
<dbReference type="PANTHER" id="PTHR42951:SF22">
    <property type="entry name" value="METALLO BETA-LACTAMASE SUPERFAMILY LIPOPROTEIN"/>
    <property type="match status" value="1"/>
</dbReference>
<gene>
    <name evidence="2" type="ORF">L207DRAFT_593847</name>
</gene>
<dbReference type="InterPro" id="IPR050855">
    <property type="entry name" value="NDM-1-like"/>
</dbReference>
<proteinExistence type="predicted"/>
<protein>
    <submittedName>
        <fullName evidence="2">Metallo-beta-lactamase superfamily protein</fullName>
    </submittedName>
</protein>
<dbReference type="AlphaFoldDB" id="A0A2J6QRT2"/>
<sequence>MGHTHHKVAGAAPAVSSVGAKYVEPSVTRILQKGEKINDLFNRNVTTPYFVQRLSERAYFFNGGFYTTTFYVGETGVLLLDAPEGQAKNILEAIAEVTNLPVTTIVYSHNHADHIISAAEVIEASKAAGVKEVRIIASKKTAEKMVFLQCKLPAPTETIAWPKATFKFDNVTVQFDGFERAAHCDDAGTFLLVEEKVVHLPDLMNGDQPPFWRFGTAENTVYYRSNITQLGDLDWIHHVGGHGNVGGKEDIAFVKQYLDDLDIAVAEGMKTVKFGGVENINEFNNHAALMVPWLSSLSKHVVDLLRPKYGQFYGFEFSGPSHAEMVALSAISYR</sequence>
<dbReference type="SMART" id="SM00849">
    <property type="entry name" value="Lactamase_B"/>
    <property type="match status" value="1"/>
</dbReference>
<dbReference type="EMBL" id="KZ613979">
    <property type="protein sequence ID" value="PMD28976.1"/>
    <property type="molecule type" value="Genomic_DNA"/>
</dbReference>